<keyword evidence="2" id="KW-1185">Reference proteome</keyword>
<evidence type="ECO:0000313" key="2">
    <source>
        <dbReference type="Proteomes" id="UP000199297"/>
    </source>
</evidence>
<sequence length="200" mass="22765">VTRQGNIEQMPNCNFYAIDNDFVEILDFVFDEMGCRVFESYSAYETELVEFLSTKEVVEYYQLDEFSNCQNRSATLMLWPVKASLNVKVNRIELNPKKCRGATHRYRVDGWGLISLELKGINKAGLQYSHTNHNTEKRATAWEPNYSDVMGSPSEWDWKAVSSASRKLNNFIKKNSNKKVGPMPVMQCAETVTLAGAVAV</sequence>
<feature type="non-terminal residue" evidence="1">
    <location>
        <position position="1"/>
    </location>
</feature>
<name>A0A1H7UG99_9GAMM</name>
<dbReference type="EMBL" id="FOBI01000042">
    <property type="protein sequence ID" value="SEL96080.1"/>
    <property type="molecule type" value="Genomic_DNA"/>
</dbReference>
<gene>
    <name evidence="1" type="ORF">SAMN05216262_1427</name>
</gene>
<protein>
    <submittedName>
        <fullName evidence="1">Uncharacterized protein</fullName>
    </submittedName>
</protein>
<reference evidence="2" key="1">
    <citation type="submission" date="2016-10" db="EMBL/GenBank/DDBJ databases">
        <authorList>
            <person name="Varghese N."/>
            <person name="Submissions S."/>
        </authorList>
    </citation>
    <scope>NUCLEOTIDE SEQUENCE [LARGE SCALE GENOMIC DNA]</scope>
    <source>
        <strain evidence="2">CGMCC 1.9127</strain>
    </source>
</reference>
<dbReference type="RefSeq" id="WP_217639067.1">
    <property type="nucleotide sequence ID" value="NZ_FOBI01000042.1"/>
</dbReference>
<dbReference type="STRING" id="641665.GCA_002104455_01340"/>
<organism evidence="1 2">
    <name type="scientific">Colwellia chukchiensis</name>
    <dbReference type="NCBI Taxonomy" id="641665"/>
    <lineage>
        <taxon>Bacteria</taxon>
        <taxon>Pseudomonadati</taxon>
        <taxon>Pseudomonadota</taxon>
        <taxon>Gammaproteobacteria</taxon>
        <taxon>Alteromonadales</taxon>
        <taxon>Colwelliaceae</taxon>
        <taxon>Colwellia</taxon>
    </lineage>
</organism>
<proteinExistence type="predicted"/>
<accession>A0A1H7UG99</accession>
<dbReference type="AlphaFoldDB" id="A0A1H7UG99"/>
<evidence type="ECO:0000313" key="1">
    <source>
        <dbReference type="EMBL" id="SEL96080.1"/>
    </source>
</evidence>
<dbReference type="Proteomes" id="UP000199297">
    <property type="component" value="Unassembled WGS sequence"/>
</dbReference>